<dbReference type="Pfam" id="PF17833">
    <property type="entry name" value="pre-PUA_NIP7"/>
    <property type="match status" value="1"/>
</dbReference>
<reference evidence="3 4" key="1">
    <citation type="journal article" date="2022" name="Cell">
        <title>Repeat-based holocentromeres influence genome architecture and karyotype evolution.</title>
        <authorList>
            <person name="Hofstatter P.G."/>
            <person name="Thangavel G."/>
            <person name="Lux T."/>
            <person name="Neumann P."/>
            <person name="Vondrak T."/>
            <person name="Novak P."/>
            <person name="Zhang M."/>
            <person name="Costa L."/>
            <person name="Castellani M."/>
            <person name="Scott A."/>
            <person name="Toegelov H."/>
            <person name="Fuchs J."/>
            <person name="Mata-Sucre Y."/>
            <person name="Dias Y."/>
            <person name="Vanzela A.L.L."/>
            <person name="Huettel B."/>
            <person name="Almeida C.C.S."/>
            <person name="Simkova H."/>
            <person name="Souza G."/>
            <person name="Pedrosa-Harand A."/>
            <person name="Macas J."/>
            <person name="Mayer K.F.X."/>
            <person name="Houben A."/>
            <person name="Marques A."/>
        </authorList>
    </citation>
    <scope>NUCLEOTIDE SEQUENCE [LARGE SCALE GENOMIC DNA]</scope>
    <source>
        <strain evidence="3">RhyTen1mFocal</strain>
    </source>
</reference>
<evidence type="ECO:0000256" key="1">
    <source>
        <dbReference type="SAM" id="Phobius"/>
    </source>
</evidence>
<protein>
    <recommendedName>
        <fullName evidence="2">60S ribosome subunit biogenesis protein NIP7 pre-PUA domain-containing protein</fullName>
    </recommendedName>
</protein>
<dbReference type="InterPro" id="IPR055359">
    <property type="entry name" value="Nip7_N_euk"/>
</dbReference>
<dbReference type="Gene3D" id="3.10.450.220">
    <property type="match status" value="1"/>
</dbReference>
<proteinExistence type="predicted"/>
<comment type="caution">
    <text evidence="3">The sequence shown here is derived from an EMBL/GenBank/DDBJ whole genome shotgun (WGS) entry which is preliminary data.</text>
</comment>
<feature type="domain" description="60S ribosome subunit biogenesis protein NIP7 pre-PUA" evidence="2">
    <location>
        <begin position="6"/>
        <end position="88"/>
    </location>
</feature>
<dbReference type="AlphaFoldDB" id="A0AAD6A361"/>
<sequence length="166" mass="19451">MRSFAMRPLDEKETTLVFEKLFKFVDPNLKHIIERPAVGDCFWLHKNRVYYFSEPLVRRSTFIVRPKRVSLGLPIAKITKSGQFRITIHSLVLLTEHERNKICQKPAEDILTFLYGVVLALQEAARACLVGLFMTVILFLYFFLVFVPICVPLIWIYNMVCLLFEH</sequence>
<evidence type="ECO:0000313" key="3">
    <source>
        <dbReference type="EMBL" id="KAJ3708770.1"/>
    </source>
</evidence>
<keyword evidence="1" id="KW-1133">Transmembrane helix</keyword>
<name>A0AAD6A361_9POAL</name>
<keyword evidence="1" id="KW-0472">Membrane</keyword>
<organism evidence="3 4">
    <name type="scientific">Rhynchospora tenuis</name>
    <dbReference type="NCBI Taxonomy" id="198213"/>
    <lineage>
        <taxon>Eukaryota</taxon>
        <taxon>Viridiplantae</taxon>
        <taxon>Streptophyta</taxon>
        <taxon>Embryophyta</taxon>
        <taxon>Tracheophyta</taxon>
        <taxon>Spermatophyta</taxon>
        <taxon>Magnoliopsida</taxon>
        <taxon>Liliopsida</taxon>
        <taxon>Poales</taxon>
        <taxon>Cyperaceae</taxon>
        <taxon>Cyperoideae</taxon>
        <taxon>Rhynchosporeae</taxon>
        <taxon>Rhynchospora</taxon>
    </lineage>
</organism>
<dbReference type="Proteomes" id="UP001210211">
    <property type="component" value="Unassembled WGS sequence"/>
</dbReference>
<keyword evidence="1" id="KW-0812">Transmembrane</keyword>
<dbReference type="EMBL" id="JAMRDG010000001">
    <property type="protein sequence ID" value="KAJ3708770.1"/>
    <property type="molecule type" value="Genomic_DNA"/>
</dbReference>
<evidence type="ECO:0000259" key="2">
    <source>
        <dbReference type="Pfam" id="PF17833"/>
    </source>
</evidence>
<evidence type="ECO:0000313" key="4">
    <source>
        <dbReference type="Proteomes" id="UP001210211"/>
    </source>
</evidence>
<dbReference type="CDD" id="cd21146">
    <property type="entry name" value="Nip7_N_euk"/>
    <property type="match status" value="1"/>
</dbReference>
<dbReference type="SUPFAM" id="SSF88802">
    <property type="entry name" value="Pre-PUA domain"/>
    <property type="match status" value="1"/>
</dbReference>
<dbReference type="InterPro" id="IPR040598">
    <property type="entry name" value="NIP7_N"/>
</dbReference>
<feature type="transmembrane region" description="Helical" evidence="1">
    <location>
        <begin position="129"/>
        <end position="157"/>
    </location>
</feature>
<accession>A0AAD6A361</accession>
<gene>
    <name evidence="3" type="ORF">LUZ61_012475</name>
</gene>
<keyword evidence="4" id="KW-1185">Reference proteome</keyword>